<feature type="repeat" description="ANK" evidence="12">
    <location>
        <begin position="152"/>
        <end position="184"/>
    </location>
</feature>
<dbReference type="InterPro" id="IPR005821">
    <property type="entry name" value="Ion_trans_dom"/>
</dbReference>
<feature type="transmembrane region" description="Helical" evidence="14">
    <location>
        <begin position="787"/>
        <end position="809"/>
    </location>
</feature>
<feature type="transmembrane region" description="Helical" evidence="14">
    <location>
        <begin position="821"/>
        <end position="841"/>
    </location>
</feature>
<dbReference type="Pfam" id="PF12796">
    <property type="entry name" value="Ank_2"/>
    <property type="match status" value="4"/>
</dbReference>
<keyword evidence="2" id="KW-0813">Transport</keyword>
<evidence type="ECO:0000256" key="2">
    <source>
        <dbReference type="ARBA" id="ARBA00022448"/>
    </source>
</evidence>
<feature type="region of interest" description="Disordered" evidence="13">
    <location>
        <begin position="1"/>
        <end position="29"/>
    </location>
</feature>
<dbReference type="SMART" id="SM00248">
    <property type="entry name" value="ANK"/>
    <property type="match status" value="13"/>
</dbReference>
<evidence type="ECO:0000313" key="17">
    <source>
        <dbReference type="Proteomes" id="UP000494256"/>
    </source>
</evidence>
<dbReference type="OrthoDB" id="418595at2759"/>
<keyword evidence="4 14" id="KW-0812">Transmembrane</keyword>
<feature type="domain" description="Ion transport" evidence="15">
    <location>
        <begin position="756"/>
        <end position="984"/>
    </location>
</feature>
<keyword evidence="3" id="KW-0716">Sensory transduction</keyword>
<feature type="transmembrane region" description="Helical" evidence="14">
    <location>
        <begin position="951"/>
        <end position="974"/>
    </location>
</feature>
<dbReference type="PANTHER" id="PTHR47143:SF1">
    <property type="entry name" value="ION_TRANS DOMAIN-CONTAINING PROTEIN"/>
    <property type="match status" value="1"/>
</dbReference>
<keyword evidence="5" id="KW-0677">Repeat</keyword>
<dbReference type="InterPro" id="IPR036770">
    <property type="entry name" value="Ankyrin_rpt-contain_sf"/>
</dbReference>
<name>A0A8S0ZAS4_ARCPL</name>
<evidence type="ECO:0000256" key="13">
    <source>
        <dbReference type="SAM" id="MobiDB-lite"/>
    </source>
</evidence>
<feature type="compositionally biased region" description="Low complexity" evidence="13">
    <location>
        <begin position="55"/>
        <end position="65"/>
    </location>
</feature>
<dbReference type="PROSITE" id="PS50297">
    <property type="entry name" value="ANK_REP_REGION"/>
    <property type="match status" value="6"/>
</dbReference>
<evidence type="ECO:0000256" key="3">
    <source>
        <dbReference type="ARBA" id="ARBA00022606"/>
    </source>
</evidence>
<reference evidence="16 17" key="1">
    <citation type="submission" date="2020-04" db="EMBL/GenBank/DDBJ databases">
        <authorList>
            <person name="Wallbank WR R."/>
            <person name="Pardo Diaz C."/>
            <person name="Kozak K."/>
            <person name="Martin S."/>
            <person name="Jiggins C."/>
            <person name="Moest M."/>
            <person name="Warren A I."/>
            <person name="Byers J.R.P. K."/>
            <person name="Montejo-Kovacevich G."/>
            <person name="Yen C E."/>
        </authorList>
    </citation>
    <scope>NUCLEOTIDE SEQUENCE [LARGE SCALE GENOMIC DNA]</scope>
</reference>
<evidence type="ECO:0000259" key="15">
    <source>
        <dbReference type="Pfam" id="PF00520"/>
    </source>
</evidence>
<dbReference type="InterPro" id="IPR002110">
    <property type="entry name" value="Ankyrin_rpt"/>
</dbReference>
<keyword evidence="6 14" id="KW-1133">Transmembrane helix</keyword>
<evidence type="ECO:0000256" key="11">
    <source>
        <dbReference type="ARBA" id="ARBA00023303"/>
    </source>
</evidence>
<feature type="region of interest" description="Disordered" evidence="13">
    <location>
        <begin position="55"/>
        <end position="79"/>
    </location>
</feature>
<comment type="caution">
    <text evidence="16">The sequence shown here is derived from an EMBL/GenBank/DDBJ whole genome shotgun (WGS) entry which is preliminary data.</text>
</comment>
<dbReference type="InterPro" id="IPR052076">
    <property type="entry name" value="TRP_cation_channel"/>
</dbReference>
<feature type="region of interest" description="Disordered" evidence="13">
    <location>
        <begin position="1092"/>
        <end position="1112"/>
    </location>
</feature>
<evidence type="ECO:0000313" key="16">
    <source>
        <dbReference type="EMBL" id="CAB3229394.1"/>
    </source>
</evidence>
<evidence type="ECO:0000256" key="1">
    <source>
        <dbReference type="ARBA" id="ARBA00004141"/>
    </source>
</evidence>
<evidence type="ECO:0000256" key="4">
    <source>
        <dbReference type="ARBA" id="ARBA00022692"/>
    </source>
</evidence>
<feature type="repeat" description="ANK" evidence="12">
    <location>
        <begin position="433"/>
        <end position="465"/>
    </location>
</feature>
<comment type="subcellular location">
    <subcellularLocation>
        <location evidence="1">Membrane</location>
        <topology evidence="1">Multi-pass membrane protein</topology>
    </subcellularLocation>
</comment>
<keyword evidence="8" id="KW-0406">Ion transport</keyword>
<dbReference type="Proteomes" id="UP000494256">
    <property type="component" value="Unassembled WGS sequence"/>
</dbReference>
<feature type="repeat" description="ANK" evidence="12">
    <location>
        <begin position="469"/>
        <end position="501"/>
    </location>
</feature>
<feature type="transmembrane region" description="Helical" evidence="14">
    <location>
        <begin position="887"/>
        <end position="907"/>
    </location>
</feature>
<evidence type="ECO:0000256" key="7">
    <source>
        <dbReference type="ARBA" id="ARBA00023043"/>
    </source>
</evidence>
<evidence type="ECO:0000256" key="5">
    <source>
        <dbReference type="ARBA" id="ARBA00022737"/>
    </source>
</evidence>
<feature type="repeat" description="ANK" evidence="12">
    <location>
        <begin position="614"/>
        <end position="646"/>
    </location>
</feature>
<evidence type="ECO:0000256" key="14">
    <source>
        <dbReference type="SAM" id="Phobius"/>
    </source>
</evidence>
<feature type="compositionally biased region" description="Basic and acidic residues" evidence="13">
    <location>
        <begin position="1"/>
        <end position="15"/>
    </location>
</feature>
<dbReference type="Pfam" id="PF00023">
    <property type="entry name" value="Ank"/>
    <property type="match status" value="1"/>
</dbReference>
<dbReference type="EMBL" id="CADEBD010000286">
    <property type="protein sequence ID" value="CAB3229394.1"/>
    <property type="molecule type" value="Genomic_DNA"/>
</dbReference>
<dbReference type="Pfam" id="PF00520">
    <property type="entry name" value="Ion_trans"/>
    <property type="match status" value="1"/>
</dbReference>
<feature type="repeat" description="ANK" evidence="12">
    <location>
        <begin position="543"/>
        <end position="575"/>
    </location>
</feature>
<dbReference type="PRINTS" id="PR01415">
    <property type="entry name" value="ANKYRIN"/>
</dbReference>
<feature type="repeat" description="ANK" evidence="12">
    <location>
        <begin position="326"/>
        <end position="358"/>
    </location>
</feature>
<organism evidence="16 17">
    <name type="scientific">Arctia plantaginis</name>
    <name type="common">Wood tiger moth</name>
    <name type="synonym">Phalaena plantaginis</name>
    <dbReference type="NCBI Taxonomy" id="874455"/>
    <lineage>
        <taxon>Eukaryota</taxon>
        <taxon>Metazoa</taxon>
        <taxon>Ecdysozoa</taxon>
        <taxon>Arthropoda</taxon>
        <taxon>Hexapoda</taxon>
        <taxon>Insecta</taxon>
        <taxon>Pterygota</taxon>
        <taxon>Neoptera</taxon>
        <taxon>Endopterygota</taxon>
        <taxon>Lepidoptera</taxon>
        <taxon>Glossata</taxon>
        <taxon>Ditrysia</taxon>
        <taxon>Noctuoidea</taxon>
        <taxon>Erebidae</taxon>
        <taxon>Arctiinae</taxon>
        <taxon>Arctia</taxon>
    </lineage>
</organism>
<dbReference type="GO" id="GO:0005216">
    <property type="term" value="F:monoatomic ion channel activity"/>
    <property type="evidence" value="ECO:0007669"/>
    <property type="project" value="InterPro"/>
</dbReference>
<keyword evidence="7 12" id="KW-0040">ANK repeat</keyword>
<evidence type="ECO:0000256" key="8">
    <source>
        <dbReference type="ARBA" id="ARBA00023065"/>
    </source>
</evidence>
<gene>
    <name evidence="16" type="ORF">APLA_LOCUS4027</name>
</gene>
<feature type="transmembrane region" description="Helical" evidence="14">
    <location>
        <begin position="847"/>
        <end position="867"/>
    </location>
</feature>
<dbReference type="AlphaFoldDB" id="A0A8S0ZAS4"/>
<dbReference type="PROSITE" id="PS50088">
    <property type="entry name" value="ANK_REPEAT"/>
    <property type="match status" value="7"/>
</dbReference>
<evidence type="ECO:0000256" key="10">
    <source>
        <dbReference type="ARBA" id="ARBA00023180"/>
    </source>
</evidence>
<accession>A0A8S0ZAS4</accession>
<dbReference type="Gene3D" id="1.25.40.20">
    <property type="entry name" value="Ankyrin repeat-containing domain"/>
    <property type="match status" value="5"/>
</dbReference>
<dbReference type="GO" id="GO:0034703">
    <property type="term" value="C:cation channel complex"/>
    <property type="evidence" value="ECO:0007669"/>
    <property type="project" value="UniProtKB-ARBA"/>
</dbReference>
<feature type="repeat" description="ANK" evidence="12">
    <location>
        <begin position="244"/>
        <end position="276"/>
    </location>
</feature>
<evidence type="ECO:0000256" key="9">
    <source>
        <dbReference type="ARBA" id="ARBA00023136"/>
    </source>
</evidence>
<evidence type="ECO:0000256" key="12">
    <source>
        <dbReference type="PROSITE-ProRule" id="PRU00023"/>
    </source>
</evidence>
<keyword evidence="10" id="KW-0325">Glycoprotein</keyword>
<evidence type="ECO:0000256" key="6">
    <source>
        <dbReference type="ARBA" id="ARBA00022989"/>
    </source>
</evidence>
<keyword evidence="11" id="KW-0407">Ion channel</keyword>
<sequence>MSKDPERGSNMDENLHPLLGMDSGSEASLRPLRPRNLQLNRNQLPMLTIHDITPSSVSSTVNSTPMLDPDGNNPRPWRRGDRRLQRLNTELLEAIEEHDMEEVEKLLNAGANPNATCRVGLVSACHMAALIGGEALSLLVKFGAEKLRSDRLGRTPLHLAAYAGNIRQVAILLDFPEDMQNKMGTESISSEAEEDVRNCFTITRALTDVRCDLGEVNTELPKTWWDNIDHDCKDIKGSMPLFQPGWTPLHVASSCARKHCTRLLLAAGADPNIKDLEGRTPLDVAGYAFYYEKEIIEDDLVNVIKMLLKAGGTFNTMRSNTDKFNYMDTPLHTAVEIESLEAIQELLDAGVWVSCLNKAGETPLHVCVRRELEEHLQLLANYDYVNVNPLLAIVDVKDKNGHSVLQEAVETGWVTGVCTALEAGADVTSKAKDGETPIHSAAARGDINILNEILSVAKQRDALDYQNEEGETALYKAIIHGHVDCVAQILTEGANVKINLPGDLNVLHVAADYGHVDVLRILLGYNEAVTESLINKLTAGDKRGFSPLHFAVSNNHKECVELLLSKGADIRLRSSCSPHKLSTPLHIAAAKNYVDIAKIILSFDSTTVHEVNGMGWFPLHTASHHGSRDVIALLLKEGADLSGYTDGPKKYRRTAIDMIINNLSKPTEFMEDIFDSYISSNGQDLQDHNCKVTVNYGILMPTVCEMEQMKVIEALLKTGNRNGQTRLLVHPLVESFLYLKWKALLPFFYTIICVYAVFLVSLTTFVTSVFFYKDTEEAMPAWLDVTIWGYIVYVSICLIVLQEILYMNVKSSRYFLQLETWVKFGSLAFSVILPYAVIVVQLNDAEWPRHVATVALLLSWLEMMFLLSRFPNWGYYVLMFGKVATNVIKILLTFVFLVIGFSFSFMIQFRSQMPFDGPWAALVKTIVMMTSEFDYTALFDEEHSEQLATSLIIVRIIFLVFLILAAIVLMNLLVGVAVNDINDLELLGNIRRLVKQVEFLGTLDTLVYNKVFTTILPRRVNQSLKRKRKVNSIMVLNPGKSSWRYTKLLPSRIKDAIFNKAQIQKKQIDDEQGLLSFNKKLNDMHDILTSISEKKEAEPAPDLQKNCGDEDPKSKCKIDNLVSHLNELDTVIGDIKNQTTAQAEESKSSIAALNFKLDQLSSELRMTNMFLLALEKKLAK</sequence>
<protein>
    <recommendedName>
        <fullName evidence="15">Ion transport domain-containing protein</fullName>
    </recommendedName>
</protein>
<dbReference type="PANTHER" id="PTHR47143">
    <property type="entry name" value="TRANSIENT RECEPTOR POTENTIAL CATION CHANNEL PROTEIN PAINLESS"/>
    <property type="match status" value="1"/>
</dbReference>
<proteinExistence type="predicted"/>
<feature type="transmembrane region" description="Helical" evidence="14">
    <location>
        <begin position="747"/>
        <end position="772"/>
    </location>
</feature>
<keyword evidence="9 14" id="KW-0472">Membrane</keyword>
<dbReference type="SUPFAM" id="SSF48403">
    <property type="entry name" value="Ankyrin repeat"/>
    <property type="match status" value="2"/>
</dbReference>